<sequence>MSERGKSSFESFLKSISLPVRVKGRSNFESFLKSISLPVRVKFHTEKRVGSSSSRGKEERVKKPHLRLGDIWSAYDEWSTNCVGVPLTLKDSWTIANQYYAPTLSAIQIFTKKPFVDDGSSSSSSSSSRSFGEDCHLYFEYNETMSLEAARPTLTMMFEELAKKHHGLNTLRTSDLSENSWFSITWSRGIQIPAVKTLNQYFLTYHSLTPVIPETIPKKTKVELPAFGVLTTKLDKVWIMPGTSDQEIINRLEESAASWLGKRMFSHSDFDMFMAEKSKDLPFSSGVVTGEW</sequence>
<gene>
    <name evidence="1" type="ORF">ARALYDRAFT_350085</name>
</gene>
<dbReference type="Gramene" id="fgenesh1_pg.C_scaffold_6000678">
    <property type="protein sequence ID" value="fgenesh1_pg.C_scaffold_6000678"/>
    <property type="gene ID" value="fgenesh1_pg.C_scaffold_6000678"/>
</dbReference>
<accession>D7M1B3</accession>
<dbReference type="PANTHER" id="PTHR31343">
    <property type="entry name" value="T15D22.8"/>
    <property type="match status" value="1"/>
</dbReference>
<dbReference type="EMBL" id="GL348718">
    <property type="protein sequence ID" value="EFH47581.1"/>
    <property type="molecule type" value="Genomic_DNA"/>
</dbReference>
<dbReference type="AlphaFoldDB" id="D7M1B3"/>
<dbReference type="InterPro" id="IPR008507">
    <property type="entry name" value="DUF789"/>
</dbReference>
<evidence type="ECO:0000313" key="2">
    <source>
        <dbReference type="Proteomes" id="UP000008694"/>
    </source>
</evidence>
<name>D7M1B3_ARALL</name>
<dbReference type="HOGENOM" id="CLU_035287_2_0_1"/>
<evidence type="ECO:0008006" key="3">
    <source>
        <dbReference type="Google" id="ProtNLM"/>
    </source>
</evidence>
<dbReference type="OrthoDB" id="1028818at2759"/>
<dbReference type="Proteomes" id="UP000008694">
    <property type="component" value="Unassembled WGS sequence"/>
</dbReference>
<dbReference type="STRING" id="81972.D7M1B3"/>
<reference evidence="2" key="1">
    <citation type="journal article" date="2011" name="Nat. Genet.">
        <title>The Arabidopsis lyrata genome sequence and the basis of rapid genome size change.</title>
        <authorList>
            <person name="Hu T.T."/>
            <person name="Pattyn P."/>
            <person name="Bakker E.G."/>
            <person name="Cao J."/>
            <person name="Cheng J.-F."/>
            <person name="Clark R.M."/>
            <person name="Fahlgren N."/>
            <person name="Fawcett J.A."/>
            <person name="Grimwood J."/>
            <person name="Gundlach H."/>
            <person name="Haberer G."/>
            <person name="Hollister J.D."/>
            <person name="Ossowski S."/>
            <person name="Ottilar R.P."/>
            <person name="Salamov A.A."/>
            <person name="Schneeberger K."/>
            <person name="Spannagl M."/>
            <person name="Wang X."/>
            <person name="Yang L."/>
            <person name="Nasrallah M.E."/>
            <person name="Bergelson J."/>
            <person name="Carrington J.C."/>
            <person name="Gaut B.S."/>
            <person name="Schmutz J."/>
            <person name="Mayer K.F.X."/>
            <person name="Van de Peer Y."/>
            <person name="Grigoriev I.V."/>
            <person name="Nordborg M."/>
            <person name="Weigel D."/>
            <person name="Guo Y.-L."/>
        </authorList>
    </citation>
    <scope>NUCLEOTIDE SEQUENCE [LARGE SCALE GENOMIC DNA]</scope>
    <source>
        <strain evidence="2">cv. MN47</strain>
    </source>
</reference>
<dbReference type="KEGG" id="aly:9309422"/>
<dbReference type="PANTHER" id="PTHR31343:SF50">
    <property type="entry name" value="GB|AAD11584.1"/>
    <property type="match status" value="1"/>
</dbReference>
<protein>
    <recommendedName>
        <fullName evidence="3">DUF789 family protein</fullName>
    </recommendedName>
</protein>
<proteinExistence type="predicted"/>
<dbReference type="Pfam" id="PF05623">
    <property type="entry name" value="DUF789"/>
    <property type="match status" value="1"/>
</dbReference>
<organism evidence="2">
    <name type="scientific">Arabidopsis lyrata subsp. lyrata</name>
    <name type="common">Lyre-leaved rock-cress</name>
    <dbReference type="NCBI Taxonomy" id="81972"/>
    <lineage>
        <taxon>Eukaryota</taxon>
        <taxon>Viridiplantae</taxon>
        <taxon>Streptophyta</taxon>
        <taxon>Embryophyta</taxon>
        <taxon>Tracheophyta</taxon>
        <taxon>Spermatophyta</taxon>
        <taxon>Magnoliopsida</taxon>
        <taxon>eudicotyledons</taxon>
        <taxon>Gunneridae</taxon>
        <taxon>Pentapetalae</taxon>
        <taxon>rosids</taxon>
        <taxon>malvids</taxon>
        <taxon>Brassicales</taxon>
        <taxon>Brassicaceae</taxon>
        <taxon>Camelineae</taxon>
        <taxon>Arabidopsis</taxon>
    </lineage>
</organism>
<evidence type="ECO:0000313" key="1">
    <source>
        <dbReference type="EMBL" id="EFH47581.1"/>
    </source>
</evidence>
<keyword evidence="2" id="KW-1185">Reference proteome</keyword>
<dbReference type="eggNOG" id="ENOG502QQ4H">
    <property type="taxonomic scope" value="Eukaryota"/>
</dbReference>